<dbReference type="EMBL" id="CP029619">
    <property type="protein sequence ID" value="AWN81384.1"/>
    <property type="molecule type" value="Genomic_DNA"/>
</dbReference>
<feature type="chain" id="PRO_5016236385" description="Outer membrane protein beta-barrel domain-containing protein" evidence="1">
    <location>
        <begin position="20"/>
        <end position="272"/>
    </location>
</feature>
<keyword evidence="1" id="KW-0732">Signal</keyword>
<evidence type="ECO:0008006" key="4">
    <source>
        <dbReference type="Google" id="ProtNLM"/>
    </source>
</evidence>
<dbReference type="RefSeq" id="WP_109996851.1">
    <property type="nucleotide sequence ID" value="NZ_CP029619.1"/>
</dbReference>
<reference evidence="2 3" key="1">
    <citation type="submission" date="2018-05" db="EMBL/GenBank/DDBJ databases">
        <title>Candidatus Cardinium hertigii Genome Assembly.</title>
        <authorList>
            <person name="Showmaker K.C."/>
            <person name="Walden K.O."/>
            <person name="Fields C.J."/>
            <person name="Lambert K.N."/>
            <person name="Hudson M.E."/>
        </authorList>
    </citation>
    <scope>NUCLEOTIDE SEQUENCE [LARGE SCALE GENOMIC DNA]</scope>
    <source>
        <strain evidence="3">cHgTN10</strain>
    </source>
</reference>
<gene>
    <name evidence="2" type="ORF">DK880_00046</name>
</gene>
<organism evidence="2 3">
    <name type="scientific">Candidatus Cardinium hertigii</name>
    <dbReference type="NCBI Taxonomy" id="247481"/>
    <lineage>
        <taxon>Bacteria</taxon>
        <taxon>Pseudomonadati</taxon>
        <taxon>Bacteroidota</taxon>
        <taxon>Cytophagia</taxon>
        <taxon>Cytophagales</taxon>
        <taxon>Amoebophilaceae</taxon>
        <taxon>Candidatus Cardinium</taxon>
    </lineage>
</organism>
<name>A0A2Z3LG76_9BACT</name>
<dbReference type="Proteomes" id="UP000245872">
    <property type="component" value="Chromosome"/>
</dbReference>
<sequence length="272" mass="30876" precursor="true">MKRIFLFFLFYVTCIYAHAYQETHVKERSFSAGITIGLGPASIHGLGNPYFDIDQLKQKRKSSGNHSSLIEGGGLTSGEVGSVGCALCGGVYFAYAFSNYISGEIQMNYISKSILMTYKGNTFFSMRLYAIPSIYLYSKGLSFPLLGSFYPFGNQKGLKLFAGIALDFPTLCKRFMQYGMAKEWYEGKEVAYTAFKKQLRNWDMAMVIGIGYEWCAGWILDIRYNRGFLGLLKENYLADKLFKDSDITGIKNIKNRYTTFTIGYNILRLFKV</sequence>
<evidence type="ECO:0000256" key="1">
    <source>
        <dbReference type="SAM" id="SignalP"/>
    </source>
</evidence>
<keyword evidence="3" id="KW-1185">Reference proteome</keyword>
<evidence type="ECO:0000313" key="2">
    <source>
        <dbReference type="EMBL" id="AWN81384.1"/>
    </source>
</evidence>
<accession>A0A2Z3LG76</accession>
<feature type="signal peptide" evidence="1">
    <location>
        <begin position="1"/>
        <end position="19"/>
    </location>
</feature>
<dbReference type="OrthoDB" id="838174at2"/>
<dbReference type="AlphaFoldDB" id="A0A2Z3LG76"/>
<evidence type="ECO:0000313" key="3">
    <source>
        <dbReference type="Proteomes" id="UP000245872"/>
    </source>
</evidence>
<dbReference type="KEGG" id="cher:DK880_00046"/>
<protein>
    <recommendedName>
        <fullName evidence="4">Outer membrane protein beta-barrel domain-containing protein</fullName>
    </recommendedName>
</protein>
<proteinExistence type="predicted"/>